<dbReference type="RefSeq" id="WP_106365005.1">
    <property type="nucleotide sequence ID" value="NZ_PVTJ01000006.1"/>
</dbReference>
<dbReference type="InterPro" id="IPR007899">
    <property type="entry name" value="CHAD_dom"/>
</dbReference>
<sequence length="262" mass="28919">MTETSAGDGVHAYLAVQAAALREWREPVIAREPDAVHRMRVATRRLRSVLSTYSALYAEVPLKRRRLRWLADELGKVRDLEVLRTRFAKRLGEERPEWFAALEAQERDAYGPLEQVMRRERTAKLLDAAAALAEAPVFASAAERPAADVLGPILEASRQDMLRALAAVGGAEDADAARHRARNAAKKTRYTADAAAVLGEDAEAVAAEAKRIQNRFGRCQDDAVAIAYLEAHAPDSPLLEDERRRHAKHVAKAEEMLVAAEA</sequence>
<dbReference type="Gene3D" id="1.40.20.10">
    <property type="entry name" value="CHAD domain"/>
    <property type="match status" value="1"/>
</dbReference>
<dbReference type="Proteomes" id="UP000238176">
    <property type="component" value="Unassembled WGS sequence"/>
</dbReference>
<reference evidence="2 3" key="1">
    <citation type="submission" date="2018-03" db="EMBL/GenBank/DDBJ databases">
        <title>Genomic Encyclopedia of Type Strains, Phase III (KMG-III): the genomes of soil and plant-associated and newly described type strains.</title>
        <authorList>
            <person name="Whitman W."/>
        </authorList>
    </citation>
    <scope>NUCLEOTIDE SEQUENCE [LARGE SCALE GENOMIC DNA]</scope>
    <source>
        <strain evidence="2 3">CGMCC 4.7067</strain>
    </source>
</reference>
<evidence type="ECO:0000313" key="3">
    <source>
        <dbReference type="Proteomes" id="UP000238176"/>
    </source>
</evidence>
<dbReference type="PROSITE" id="PS51708">
    <property type="entry name" value="CHAD"/>
    <property type="match status" value="1"/>
</dbReference>
<protein>
    <submittedName>
        <fullName evidence="2">CHAD domain-containing protein</fullName>
    </submittedName>
</protein>
<dbReference type="PANTHER" id="PTHR39339:SF1">
    <property type="entry name" value="CHAD DOMAIN-CONTAINING PROTEIN"/>
    <property type="match status" value="1"/>
</dbReference>
<evidence type="ECO:0000259" key="1">
    <source>
        <dbReference type="PROSITE" id="PS51708"/>
    </source>
</evidence>
<evidence type="ECO:0000313" key="2">
    <source>
        <dbReference type="EMBL" id="PRY57821.1"/>
    </source>
</evidence>
<dbReference type="InterPro" id="IPR038186">
    <property type="entry name" value="CHAD_dom_sf"/>
</dbReference>
<dbReference type="Pfam" id="PF05235">
    <property type="entry name" value="CHAD"/>
    <property type="match status" value="1"/>
</dbReference>
<dbReference type="AlphaFoldDB" id="A0A2T0UIQ0"/>
<dbReference type="PANTHER" id="PTHR39339">
    <property type="entry name" value="SLR1444 PROTEIN"/>
    <property type="match status" value="1"/>
</dbReference>
<gene>
    <name evidence="2" type="ORF">B0I28_106243</name>
</gene>
<dbReference type="SMART" id="SM00880">
    <property type="entry name" value="CHAD"/>
    <property type="match status" value="1"/>
</dbReference>
<organism evidence="2 3">
    <name type="scientific">Glycomyces artemisiae</name>
    <dbReference type="NCBI Taxonomy" id="1076443"/>
    <lineage>
        <taxon>Bacteria</taxon>
        <taxon>Bacillati</taxon>
        <taxon>Actinomycetota</taxon>
        <taxon>Actinomycetes</taxon>
        <taxon>Glycomycetales</taxon>
        <taxon>Glycomycetaceae</taxon>
        <taxon>Glycomyces</taxon>
    </lineage>
</organism>
<dbReference type="OrthoDB" id="9777271at2"/>
<comment type="caution">
    <text evidence="2">The sequence shown here is derived from an EMBL/GenBank/DDBJ whole genome shotgun (WGS) entry which is preliminary data.</text>
</comment>
<keyword evidence="3" id="KW-1185">Reference proteome</keyword>
<feature type="domain" description="CHAD" evidence="1">
    <location>
        <begin position="3"/>
        <end position="262"/>
    </location>
</feature>
<name>A0A2T0UIQ0_9ACTN</name>
<accession>A0A2T0UIQ0</accession>
<dbReference type="EMBL" id="PVTJ01000006">
    <property type="protein sequence ID" value="PRY57821.1"/>
    <property type="molecule type" value="Genomic_DNA"/>
</dbReference>
<proteinExistence type="predicted"/>